<accession>A0A2T0A510</accession>
<evidence type="ECO:0000256" key="1">
    <source>
        <dbReference type="SAM" id="MobiDB-lite"/>
    </source>
</evidence>
<feature type="compositionally biased region" description="Acidic residues" evidence="1">
    <location>
        <begin position="256"/>
        <end position="265"/>
    </location>
</feature>
<comment type="caution">
    <text evidence="2">The sequence shown here is derived from an EMBL/GenBank/DDBJ whole genome shotgun (WGS) entry which is preliminary data.</text>
</comment>
<dbReference type="AlphaFoldDB" id="A0A2T0A510"/>
<gene>
    <name evidence="2" type="ORF">AAT19DRAFT_15850</name>
</gene>
<protein>
    <submittedName>
        <fullName evidence="2">Uncharacterized protein</fullName>
    </submittedName>
</protein>
<organism evidence="2 3">
    <name type="scientific">Rhodotorula toruloides</name>
    <name type="common">Yeast</name>
    <name type="synonym">Rhodosporidium toruloides</name>
    <dbReference type="NCBI Taxonomy" id="5286"/>
    <lineage>
        <taxon>Eukaryota</taxon>
        <taxon>Fungi</taxon>
        <taxon>Dikarya</taxon>
        <taxon>Basidiomycota</taxon>
        <taxon>Pucciniomycotina</taxon>
        <taxon>Microbotryomycetes</taxon>
        <taxon>Sporidiobolales</taxon>
        <taxon>Sporidiobolaceae</taxon>
        <taxon>Rhodotorula</taxon>
    </lineage>
</organism>
<feature type="region of interest" description="Disordered" evidence="1">
    <location>
        <begin position="248"/>
        <end position="281"/>
    </location>
</feature>
<evidence type="ECO:0000313" key="3">
    <source>
        <dbReference type="Proteomes" id="UP000239560"/>
    </source>
</evidence>
<evidence type="ECO:0000313" key="2">
    <source>
        <dbReference type="EMBL" id="PRQ73097.1"/>
    </source>
</evidence>
<name>A0A2T0A510_RHOTO</name>
<dbReference type="Proteomes" id="UP000239560">
    <property type="component" value="Unassembled WGS sequence"/>
</dbReference>
<feature type="region of interest" description="Disordered" evidence="1">
    <location>
        <begin position="133"/>
        <end position="152"/>
    </location>
</feature>
<dbReference type="EMBL" id="LCTV02000008">
    <property type="protein sequence ID" value="PRQ73097.1"/>
    <property type="molecule type" value="Genomic_DNA"/>
</dbReference>
<proteinExistence type="predicted"/>
<sequence>MKMPGDRRKSSFVILDERSSRSSSCGVLSIPHALHIDACPRRLCRRWPQAVLFARERARLRQGAMRIGRREETSVRAVVHRAGATRSKPAERHSACARPAEIRERWEEERFARGAGGSNCCRLPSLCLSGSRKRTAETRNAPASPAEPRRSAVVAARRTQVLRFQVFKATASFRTSLCLRRIHCDAVVHVESRLGRRNACVASREVVANESMGKVAAFLANRCEQGRLAWMCRSATRWRWRCRVNSWDESGKREDVECEEEEEEDKSGWTSGAGRKPPAAS</sequence>
<reference evidence="2 3" key="1">
    <citation type="journal article" date="2018" name="Elife">
        <title>Functional genomics of lipid metabolism in the oleaginous yeast Rhodosporidium toruloides.</title>
        <authorList>
            <person name="Coradetti S.T."/>
            <person name="Pinel D."/>
            <person name="Geiselman G."/>
            <person name="Ito M."/>
            <person name="Mondo S."/>
            <person name="Reilly M.C."/>
            <person name="Cheng Y.F."/>
            <person name="Bauer S."/>
            <person name="Grigoriev I."/>
            <person name="Gladden J.M."/>
            <person name="Simmons B.A."/>
            <person name="Brem R."/>
            <person name="Arkin A.P."/>
            <person name="Skerker J.M."/>
        </authorList>
    </citation>
    <scope>NUCLEOTIDE SEQUENCE [LARGE SCALE GENOMIC DNA]</scope>
    <source>
        <strain evidence="2 3">NBRC 0880</strain>
    </source>
</reference>